<dbReference type="SUPFAM" id="SSF47384">
    <property type="entry name" value="Homodimeric domain of signal transducing histidine kinase"/>
    <property type="match status" value="1"/>
</dbReference>
<sequence length="478" mass="53018">MNLPPNPELSLYQLVLETLASPESLKITPVTLKSLVRATFDLLIAQNISATIWVKPQGEGWHREIQRYQQQVDLPTTIYLCHGLEDDWEELVNLNKDSQLFSLQLETDSQLQQEYFLLILCENYSSLIVACQPDLSESENITDGELSQPLLAVFTIDQSVIRQFLEGLSTVIGSTTADQLSHWETLLPPPQSSNHTLLTQLLVKQVQRTEEIVQDTLATQPIGETNPSPPSSPAVPEPVVVGKNSLSRVEPYMSNEILQRVARELRTPITNMKTALKLLDASQMKLAQRQRYIGLLYKECDRLNSLVAGLLELVQLEGDPQTDQTLPLQLAEIVPGIVSTYQPLAQEKGIQLGYTIPANLPSVLFSEVGLRHIVINLLHNSLKFTPSGGKVRVQATRKGKYVQLIFSDTGIGIAESDIPKIFDSFYRGRSTPREDFGAGIGLTIVQQLLQRGGGSISVVSRFGQGSQFKVLLPIAYKA</sequence>
<dbReference type="Gene3D" id="1.10.287.130">
    <property type="match status" value="1"/>
</dbReference>
<dbReference type="STRING" id="1458985.BJP34_02350"/>
<dbReference type="OrthoDB" id="476434at2"/>
<dbReference type="PRINTS" id="PR00344">
    <property type="entry name" value="BCTRLSENSOR"/>
</dbReference>
<evidence type="ECO:0000256" key="2">
    <source>
        <dbReference type="ARBA" id="ARBA00012438"/>
    </source>
</evidence>
<evidence type="ECO:0000313" key="8">
    <source>
        <dbReference type="EMBL" id="AOW98439.1"/>
    </source>
</evidence>
<keyword evidence="4" id="KW-0808">Transferase</keyword>
<evidence type="ECO:0000313" key="9">
    <source>
        <dbReference type="Proteomes" id="UP000177870"/>
    </source>
</evidence>
<dbReference type="AlphaFoldDB" id="A0A1D8TLE1"/>
<reference evidence="9" key="1">
    <citation type="submission" date="2016-10" db="EMBL/GenBank/DDBJ databases">
        <title>Comparative genomics uncovers the prolific and rare metabolic potential of the cyanobacterial genus Moorea.</title>
        <authorList>
            <person name="Leao T."/>
            <person name="Castelao G."/>
            <person name="Korobeynikov A."/>
            <person name="Monroe E.A."/>
            <person name="Podell S."/>
            <person name="Glukhov E."/>
            <person name="Allen E."/>
            <person name="Gerwick W.H."/>
            <person name="Gerwick L."/>
        </authorList>
    </citation>
    <scope>NUCLEOTIDE SEQUENCE [LARGE SCALE GENOMIC DNA]</scope>
    <source>
        <strain evidence="9">PAL-8-15-08-1</strain>
    </source>
</reference>
<dbReference type="SMART" id="SM00387">
    <property type="entry name" value="HATPase_c"/>
    <property type="match status" value="1"/>
</dbReference>
<dbReference type="InterPro" id="IPR036097">
    <property type="entry name" value="HisK_dim/P_sf"/>
</dbReference>
<organism evidence="8 9">
    <name type="scientific">Moorena producens PAL-8-15-08-1</name>
    <dbReference type="NCBI Taxonomy" id="1458985"/>
    <lineage>
        <taxon>Bacteria</taxon>
        <taxon>Bacillati</taxon>
        <taxon>Cyanobacteriota</taxon>
        <taxon>Cyanophyceae</taxon>
        <taxon>Coleofasciculales</taxon>
        <taxon>Coleofasciculaceae</taxon>
        <taxon>Moorena</taxon>
    </lineage>
</organism>
<dbReference type="Pfam" id="PF00512">
    <property type="entry name" value="HisKA"/>
    <property type="match status" value="1"/>
</dbReference>
<dbReference type="PROSITE" id="PS50109">
    <property type="entry name" value="HIS_KIN"/>
    <property type="match status" value="1"/>
</dbReference>
<evidence type="ECO:0000259" key="7">
    <source>
        <dbReference type="PROSITE" id="PS50109"/>
    </source>
</evidence>
<protein>
    <recommendedName>
        <fullName evidence="2">histidine kinase</fullName>
        <ecNumber evidence="2">2.7.13.3</ecNumber>
    </recommendedName>
</protein>
<evidence type="ECO:0000256" key="4">
    <source>
        <dbReference type="ARBA" id="ARBA00022679"/>
    </source>
</evidence>
<dbReference type="FunFam" id="3.30.565.10:FF:000006">
    <property type="entry name" value="Sensor histidine kinase WalK"/>
    <property type="match status" value="1"/>
</dbReference>
<dbReference type="EC" id="2.7.13.3" evidence="2"/>
<dbReference type="Pfam" id="PF10069">
    <property type="entry name" value="DICT"/>
    <property type="match status" value="1"/>
</dbReference>
<dbReference type="PANTHER" id="PTHR43547:SF2">
    <property type="entry name" value="HYBRID SIGNAL TRANSDUCTION HISTIDINE KINASE C"/>
    <property type="match status" value="1"/>
</dbReference>
<evidence type="ECO:0000256" key="3">
    <source>
        <dbReference type="ARBA" id="ARBA00022553"/>
    </source>
</evidence>
<proteinExistence type="predicted"/>
<keyword evidence="6" id="KW-0902">Two-component regulatory system</keyword>
<dbReference type="KEGG" id="mpro:BJP34_02350"/>
<dbReference type="GO" id="GO:0000155">
    <property type="term" value="F:phosphorelay sensor kinase activity"/>
    <property type="evidence" value="ECO:0007669"/>
    <property type="project" value="InterPro"/>
</dbReference>
<keyword evidence="3" id="KW-0597">Phosphoprotein</keyword>
<feature type="domain" description="Histidine kinase" evidence="7">
    <location>
        <begin position="260"/>
        <end position="476"/>
    </location>
</feature>
<dbReference type="RefSeq" id="WP_070390946.1">
    <property type="nucleotide sequence ID" value="NZ_CP017599.1"/>
</dbReference>
<dbReference type="InterPro" id="IPR005467">
    <property type="entry name" value="His_kinase_dom"/>
</dbReference>
<evidence type="ECO:0000256" key="6">
    <source>
        <dbReference type="ARBA" id="ARBA00023012"/>
    </source>
</evidence>
<accession>A0A1D8TLE1</accession>
<gene>
    <name evidence="8" type="ORF">BJP34_02350</name>
</gene>
<evidence type="ECO:0000256" key="5">
    <source>
        <dbReference type="ARBA" id="ARBA00022777"/>
    </source>
</evidence>
<name>A0A1D8TLE1_9CYAN</name>
<dbReference type="CDD" id="cd00082">
    <property type="entry name" value="HisKA"/>
    <property type="match status" value="1"/>
</dbReference>
<dbReference type="SMART" id="SM00388">
    <property type="entry name" value="HisKA"/>
    <property type="match status" value="1"/>
</dbReference>
<dbReference type="Gene3D" id="3.30.565.10">
    <property type="entry name" value="Histidine kinase-like ATPase, C-terminal domain"/>
    <property type="match status" value="1"/>
</dbReference>
<dbReference type="Pfam" id="PF02518">
    <property type="entry name" value="HATPase_c"/>
    <property type="match status" value="1"/>
</dbReference>
<dbReference type="InterPro" id="IPR003661">
    <property type="entry name" value="HisK_dim/P_dom"/>
</dbReference>
<dbReference type="InterPro" id="IPR019278">
    <property type="entry name" value="DICT_dom"/>
</dbReference>
<keyword evidence="5" id="KW-0418">Kinase</keyword>
<dbReference type="SUPFAM" id="SSF55874">
    <property type="entry name" value="ATPase domain of HSP90 chaperone/DNA topoisomerase II/histidine kinase"/>
    <property type="match status" value="1"/>
</dbReference>
<evidence type="ECO:0000256" key="1">
    <source>
        <dbReference type="ARBA" id="ARBA00000085"/>
    </source>
</evidence>
<comment type="catalytic activity">
    <reaction evidence="1">
        <text>ATP + protein L-histidine = ADP + protein N-phospho-L-histidine.</text>
        <dbReference type="EC" id="2.7.13.3"/>
    </reaction>
</comment>
<dbReference type="PANTHER" id="PTHR43547">
    <property type="entry name" value="TWO-COMPONENT HISTIDINE KINASE"/>
    <property type="match status" value="1"/>
</dbReference>
<dbReference type="EMBL" id="CP017599">
    <property type="protein sequence ID" value="AOW98439.1"/>
    <property type="molecule type" value="Genomic_DNA"/>
</dbReference>
<dbReference type="InterPro" id="IPR036890">
    <property type="entry name" value="HATPase_C_sf"/>
</dbReference>
<dbReference type="Proteomes" id="UP000177870">
    <property type="component" value="Chromosome"/>
</dbReference>
<dbReference type="InterPro" id="IPR003594">
    <property type="entry name" value="HATPase_dom"/>
</dbReference>
<dbReference type="InterPro" id="IPR004358">
    <property type="entry name" value="Sig_transdc_His_kin-like_C"/>
</dbReference>